<comment type="cofactor">
    <cofactor evidence="1">
        <name>Zn(2+)</name>
        <dbReference type="ChEBI" id="CHEBI:29105"/>
    </cofactor>
</comment>
<dbReference type="InterPro" id="IPR000834">
    <property type="entry name" value="Peptidase_M14"/>
</dbReference>
<dbReference type="PROSITE" id="PS52035">
    <property type="entry name" value="PEPTIDASE_M14"/>
    <property type="match status" value="1"/>
</dbReference>
<evidence type="ECO:0000259" key="10">
    <source>
        <dbReference type="PROSITE" id="PS52035"/>
    </source>
</evidence>
<reference evidence="12" key="1">
    <citation type="journal article" date="2019" name="Int. J. Syst. Evol. Microbiol.">
        <title>The Global Catalogue of Microorganisms (GCM) 10K type strain sequencing project: providing services to taxonomists for standard genome sequencing and annotation.</title>
        <authorList>
            <consortium name="The Broad Institute Genomics Platform"/>
            <consortium name="The Broad Institute Genome Sequencing Center for Infectious Disease"/>
            <person name="Wu L."/>
            <person name="Ma J."/>
        </authorList>
    </citation>
    <scope>NUCLEOTIDE SEQUENCE [LARGE SCALE GENOMIC DNA]</scope>
    <source>
        <strain evidence="12">JCM 3272</strain>
    </source>
</reference>
<organism evidence="11 12">
    <name type="scientific">Dactylosporangium salmoneum</name>
    <dbReference type="NCBI Taxonomy" id="53361"/>
    <lineage>
        <taxon>Bacteria</taxon>
        <taxon>Bacillati</taxon>
        <taxon>Actinomycetota</taxon>
        <taxon>Actinomycetes</taxon>
        <taxon>Micromonosporales</taxon>
        <taxon>Micromonosporaceae</taxon>
        <taxon>Dactylosporangium</taxon>
    </lineage>
</organism>
<dbReference type="Gene3D" id="3.40.630.10">
    <property type="entry name" value="Zn peptidases"/>
    <property type="match status" value="1"/>
</dbReference>
<evidence type="ECO:0000313" key="12">
    <source>
        <dbReference type="Proteomes" id="UP001501444"/>
    </source>
</evidence>
<evidence type="ECO:0000256" key="7">
    <source>
        <dbReference type="ARBA" id="ARBA00023049"/>
    </source>
</evidence>
<feature type="domain" description="Peptidase M14" evidence="10">
    <location>
        <begin position="96"/>
        <end position="400"/>
    </location>
</feature>
<dbReference type="SMART" id="SM00631">
    <property type="entry name" value="Zn_pept"/>
    <property type="match status" value="1"/>
</dbReference>
<dbReference type="PRINTS" id="PR00765">
    <property type="entry name" value="CRBOXYPTASEA"/>
</dbReference>
<comment type="caution">
    <text evidence="11">The sequence shown here is derived from an EMBL/GenBank/DDBJ whole genome shotgun (WGS) entry which is preliminary data.</text>
</comment>
<keyword evidence="3" id="KW-0645">Protease</keyword>
<dbReference type="PANTHER" id="PTHR11705:SF143">
    <property type="entry name" value="SLL0236 PROTEIN"/>
    <property type="match status" value="1"/>
</dbReference>
<accession>A0ABP5URF3</accession>
<evidence type="ECO:0000256" key="8">
    <source>
        <dbReference type="PROSITE-ProRule" id="PRU01379"/>
    </source>
</evidence>
<evidence type="ECO:0000256" key="1">
    <source>
        <dbReference type="ARBA" id="ARBA00001947"/>
    </source>
</evidence>
<evidence type="ECO:0000256" key="6">
    <source>
        <dbReference type="ARBA" id="ARBA00022833"/>
    </source>
</evidence>
<evidence type="ECO:0000256" key="3">
    <source>
        <dbReference type="ARBA" id="ARBA00022670"/>
    </source>
</evidence>
<dbReference type="InterPro" id="IPR033810">
    <property type="entry name" value="Carboxypeptidase_T"/>
</dbReference>
<dbReference type="EMBL" id="BAAARV010000100">
    <property type="protein sequence ID" value="GAA2386271.1"/>
    <property type="molecule type" value="Genomic_DNA"/>
</dbReference>
<dbReference type="InterPro" id="IPR057247">
    <property type="entry name" value="CARBOXYPEPT_ZN_2"/>
</dbReference>
<dbReference type="CDD" id="cd03859">
    <property type="entry name" value="M14_CPT"/>
    <property type="match status" value="1"/>
</dbReference>
<keyword evidence="5" id="KW-0378">Hydrolase</keyword>
<proteinExistence type="inferred from homology"/>
<feature type="active site" description="Proton donor/acceptor" evidence="8">
    <location>
        <position position="364"/>
    </location>
</feature>
<dbReference type="InterPro" id="IPR057246">
    <property type="entry name" value="CARBOXYPEPT_ZN_1"/>
</dbReference>
<dbReference type="Proteomes" id="UP001501444">
    <property type="component" value="Unassembled WGS sequence"/>
</dbReference>
<evidence type="ECO:0000256" key="4">
    <source>
        <dbReference type="ARBA" id="ARBA00022723"/>
    </source>
</evidence>
<dbReference type="Pfam" id="PF00246">
    <property type="entry name" value="Peptidase_M14"/>
    <property type="match status" value="1"/>
</dbReference>
<keyword evidence="9" id="KW-0732">Signal</keyword>
<protein>
    <submittedName>
        <fullName evidence="11">M14 family metallopeptidase</fullName>
    </submittedName>
</protein>
<comment type="similarity">
    <text evidence="2 8">Belongs to the peptidase M14 family.</text>
</comment>
<gene>
    <name evidence="11" type="ORF">GCM10010170_096610</name>
</gene>
<feature type="signal peptide" evidence="9">
    <location>
        <begin position="1"/>
        <end position="20"/>
    </location>
</feature>
<dbReference type="PROSITE" id="PS00132">
    <property type="entry name" value="CARBOXYPEPT_ZN_1"/>
    <property type="match status" value="1"/>
</dbReference>
<evidence type="ECO:0000256" key="2">
    <source>
        <dbReference type="ARBA" id="ARBA00005988"/>
    </source>
</evidence>
<name>A0ABP5URF3_9ACTN</name>
<dbReference type="PROSITE" id="PS00133">
    <property type="entry name" value="CARBOXYPEPT_ZN_2"/>
    <property type="match status" value="1"/>
</dbReference>
<evidence type="ECO:0000256" key="5">
    <source>
        <dbReference type="ARBA" id="ARBA00022801"/>
    </source>
</evidence>
<evidence type="ECO:0000313" key="11">
    <source>
        <dbReference type="EMBL" id="GAA2386271.1"/>
    </source>
</evidence>
<keyword evidence="6" id="KW-0862">Zinc</keyword>
<keyword evidence="12" id="KW-1185">Reference proteome</keyword>
<evidence type="ECO:0000256" key="9">
    <source>
        <dbReference type="SAM" id="SignalP"/>
    </source>
</evidence>
<feature type="chain" id="PRO_5046099790" evidence="9">
    <location>
        <begin position="21"/>
        <end position="414"/>
    </location>
</feature>
<sequence length="414" mass="45505">MLALTVVGAVTLVSATSAGASPTSPIYAQKSASYVVVGVLDQGDSVRIGRTGAAIDSVEDGRANITATPAEARKIERLGYRVTRVRTEGFPLADSAYHDYAEMNAELDKVVKAHPAIVRKLSLGKSYEGRDMPLIKISDNVAVDEDEPEILYGAHQHAREHITVEMALYLVHLFADNYGKDARITRLVNSREIWIVPDLNPDGGEFDIAGGHYHNWRKNRQPLGQGYYGVDLNRNWGYKFGCCQGSSSNVASEIYHGPSAFWAPETQRLRDFVLSRRIGGKQQITAAIDFHSYSELVLWPFGYTQDATAPGLNADQQRTFAALGALMAKSNGYTPEQSSSLYITDGSVIDWLWATQGIWAFTIEMYPTSPENGGFYPPGSVLAAQTARNKEASLLLAEYGECTFRVIGKQEQYC</sequence>
<keyword evidence="7" id="KW-0482">Metalloprotease</keyword>
<keyword evidence="4" id="KW-0479">Metal-binding</keyword>
<dbReference type="PANTHER" id="PTHR11705">
    <property type="entry name" value="PROTEASE FAMILY M14 CARBOXYPEPTIDASE A,B"/>
    <property type="match status" value="1"/>
</dbReference>
<dbReference type="SUPFAM" id="SSF53187">
    <property type="entry name" value="Zn-dependent exopeptidases"/>
    <property type="match status" value="1"/>
</dbReference>